<protein>
    <submittedName>
        <fullName evidence="1">Uncharacterized protein</fullName>
    </submittedName>
</protein>
<accession>A0A8S1MI30</accession>
<dbReference type="Proteomes" id="UP000692954">
    <property type="component" value="Unassembled WGS sequence"/>
</dbReference>
<dbReference type="AlphaFoldDB" id="A0A8S1MI30"/>
<reference evidence="1" key="1">
    <citation type="submission" date="2021-01" db="EMBL/GenBank/DDBJ databases">
        <authorList>
            <consortium name="Genoscope - CEA"/>
            <person name="William W."/>
        </authorList>
    </citation>
    <scope>NUCLEOTIDE SEQUENCE</scope>
</reference>
<name>A0A8S1MI30_9CILI</name>
<dbReference type="EMBL" id="CAJJDN010000040">
    <property type="protein sequence ID" value="CAD8080210.1"/>
    <property type="molecule type" value="Genomic_DNA"/>
</dbReference>
<comment type="caution">
    <text evidence="1">The sequence shown here is derived from an EMBL/GenBank/DDBJ whole genome shotgun (WGS) entry which is preliminary data.</text>
</comment>
<evidence type="ECO:0000313" key="1">
    <source>
        <dbReference type="EMBL" id="CAD8080210.1"/>
    </source>
</evidence>
<evidence type="ECO:0000313" key="2">
    <source>
        <dbReference type="Proteomes" id="UP000692954"/>
    </source>
</evidence>
<keyword evidence="2" id="KW-1185">Reference proteome</keyword>
<organism evidence="1 2">
    <name type="scientific">Paramecium sonneborni</name>
    <dbReference type="NCBI Taxonomy" id="65129"/>
    <lineage>
        <taxon>Eukaryota</taxon>
        <taxon>Sar</taxon>
        <taxon>Alveolata</taxon>
        <taxon>Ciliophora</taxon>
        <taxon>Intramacronucleata</taxon>
        <taxon>Oligohymenophorea</taxon>
        <taxon>Peniculida</taxon>
        <taxon>Parameciidae</taxon>
        <taxon>Paramecium</taxon>
    </lineage>
</organism>
<gene>
    <name evidence="1" type="ORF">PSON_ATCC_30995.1.T0400123</name>
</gene>
<sequence>MFQKKKEMKIMMVSNRNMIEEIKQYIQNKYDDILNSKKMRELDKAEQSIN</sequence>
<proteinExistence type="predicted"/>